<accession>A0A674II03</accession>
<reference evidence="1" key="2">
    <citation type="submission" date="2025-09" db="UniProtKB">
        <authorList>
            <consortium name="Ensembl"/>
        </authorList>
    </citation>
    <scope>IDENTIFICATION</scope>
</reference>
<dbReference type="Ensembl" id="ENSTMTT00000008015.1">
    <property type="protein sequence ID" value="ENSTMTP00000007758.1"/>
    <property type="gene ID" value="ENSTMTG00000005652.1"/>
</dbReference>
<proteinExistence type="predicted"/>
<protein>
    <submittedName>
        <fullName evidence="1">Uncharacterized protein</fullName>
    </submittedName>
</protein>
<dbReference type="InParanoid" id="A0A674II03"/>
<dbReference type="Proteomes" id="UP000472274">
    <property type="component" value="Unplaced"/>
</dbReference>
<keyword evidence="2" id="KW-1185">Reference proteome</keyword>
<dbReference type="AlphaFoldDB" id="A0A674II03"/>
<organism evidence="1 2">
    <name type="scientific">Terrapene triunguis</name>
    <name type="common">Three-toed box turtle</name>
    <dbReference type="NCBI Taxonomy" id="2587831"/>
    <lineage>
        <taxon>Eukaryota</taxon>
        <taxon>Metazoa</taxon>
        <taxon>Chordata</taxon>
        <taxon>Craniata</taxon>
        <taxon>Vertebrata</taxon>
        <taxon>Euteleostomi</taxon>
        <taxon>Archelosauria</taxon>
        <taxon>Testudinata</taxon>
        <taxon>Testudines</taxon>
        <taxon>Cryptodira</taxon>
        <taxon>Durocryptodira</taxon>
        <taxon>Testudinoidea</taxon>
        <taxon>Emydidae</taxon>
        <taxon>Terrapene</taxon>
    </lineage>
</organism>
<sequence>MDSQNLNALMEKSYPCLYNYCKERGLKDGVSNNHRMVLLHLKMLKKCQELGHQTFFVSLGLIFCD</sequence>
<name>A0A674II03_9SAUR</name>
<reference evidence="1" key="1">
    <citation type="submission" date="2025-08" db="UniProtKB">
        <authorList>
            <consortium name="Ensembl"/>
        </authorList>
    </citation>
    <scope>IDENTIFICATION</scope>
</reference>
<evidence type="ECO:0000313" key="2">
    <source>
        <dbReference type="Proteomes" id="UP000472274"/>
    </source>
</evidence>
<evidence type="ECO:0000313" key="1">
    <source>
        <dbReference type="Ensembl" id="ENSTMTP00000007758.1"/>
    </source>
</evidence>
<dbReference type="GeneTree" id="ENSGT00950000185893"/>